<dbReference type="InterPro" id="IPR018506">
    <property type="entry name" value="Cyt_B5_heme-BS"/>
</dbReference>
<evidence type="ECO:0008006" key="14">
    <source>
        <dbReference type="Google" id="ProtNLM"/>
    </source>
</evidence>
<dbReference type="AlphaFoldDB" id="A0A8K1CAH5"/>
<dbReference type="PANTHER" id="PTHR19370:SF185">
    <property type="entry name" value="NADH-CYTOCHROME B5 REDUCTASE"/>
    <property type="match status" value="1"/>
</dbReference>
<comment type="similarity">
    <text evidence="9">Belongs to the cytochrome b5 family.</text>
</comment>
<accession>A0A8K1CAH5</accession>
<evidence type="ECO:0000259" key="11">
    <source>
        <dbReference type="PROSITE" id="PS51384"/>
    </source>
</evidence>
<dbReference type="GO" id="GO:0016491">
    <property type="term" value="F:oxidoreductase activity"/>
    <property type="evidence" value="ECO:0007669"/>
    <property type="project" value="UniProtKB-KW"/>
</dbReference>
<dbReference type="Pfam" id="PF00175">
    <property type="entry name" value="NAD_binding_1"/>
    <property type="match status" value="1"/>
</dbReference>
<proteinExistence type="inferred from homology"/>
<dbReference type="InterPro" id="IPR001433">
    <property type="entry name" value="OxRdtase_FAD/NAD-bd"/>
</dbReference>
<dbReference type="SUPFAM" id="SSF55856">
    <property type="entry name" value="Cytochrome b5-like heme/steroid binding domain"/>
    <property type="match status" value="1"/>
</dbReference>
<dbReference type="SUPFAM" id="SSF63380">
    <property type="entry name" value="Riboflavin synthase domain-like"/>
    <property type="match status" value="1"/>
</dbReference>
<sequence>MRLTQSGQDLSGLRGRPKRKGITMEEVCRHNSEDDCWSVLDGRVYNLTPYLKFHPGGVHTLMMSAGADCTALFNEYHAWVNGHSMLEKCYIGDLDPDSVTTDDSAKDASPYALDMKEWRSFKLVQRQQVSKQTVKFTFELPAGKKLGLTIPGQHLKLRATIKGKPIERAFTPTSKFGQMGSFDLTIKLYPDGIMSQYLETLEVGATIEMLGPHGLIGYPSPNTITHGSKTVHDSASHLVLIAAGSGITPMLQIIRSVFERSEDTSTKITLVYANRSLESIIALDQIEPLGNMFPNRIKIHHVLTHASAEDKRELGQYTIGRLSKAMLEDFLPPYSSSLASFHCGPPEFDEAVGKALRELQYKEHQIHLF</sequence>
<evidence type="ECO:0000256" key="5">
    <source>
        <dbReference type="ARBA" id="ARBA00022827"/>
    </source>
</evidence>
<dbReference type="InterPro" id="IPR008333">
    <property type="entry name" value="Cbr1-like_FAD-bd_dom"/>
</dbReference>
<keyword evidence="3 8" id="KW-0285">Flavoprotein</keyword>
<evidence type="ECO:0000256" key="3">
    <source>
        <dbReference type="ARBA" id="ARBA00022630"/>
    </source>
</evidence>
<evidence type="ECO:0000313" key="12">
    <source>
        <dbReference type="EMBL" id="TMW59255.1"/>
    </source>
</evidence>
<dbReference type="CDD" id="cd06183">
    <property type="entry name" value="cyt_b5_reduct_like"/>
    <property type="match status" value="1"/>
</dbReference>
<feature type="binding site" evidence="8">
    <location>
        <position position="195"/>
    </location>
    <ligand>
        <name>FAD</name>
        <dbReference type="ChEBI" id="CHEBI:57692"/>
    </ligand>
</feature>
<dbReference type="GO" id="GO:0046872">
    <property type="term" value="F:metal ion binding"/>
    <property type="evidence" value="ECO:0007669"/>
    <property type="project" value="UniProtKB-UniRule"/>
</dbReference>
<dbReference type="Pfam" id="PF00970">
    <property type="entry name" value="FAD_binding_6"/>
    <property type="match status" value="1"/>
</dbReference>
<keyword evidence="7 9" id="KW-0408">Iron</keyword>
<dbReference type="Gene3D" id="3.40.50.80">
    <property type="entry name" value="Nucleotide-binding domain of ferredoxin-NADP reductase (FNR) module"/>
    <property type="match status" value="1"/>
</dbReference>
<feature type="binding site" evidence="8">
    <location>
        <position position="168"/>
    </location>
    <ligand>
        <name>FAD</name>
        <dbReference type="ChEBI" id="CHEBI:57692"/>
    </ligand>
</feature>
<dbReference type="InterPro" id="IPR039261">
    <property type="entry name" value="FNR_nucleotide-bd"/>
</dbReference>
<evidence type="ECO:0000313" key="13">
    <source>
        <dbReference type="Proteomes" id="UP000794436"/>
    </source>
</evidence>
<evidence type="ECO:0000259" key="10">
    <source>
        <dbReference type="PROSITE" id="PS50255"/>
    </source>
</evidence>
<dbReference type="GO" id="GO:0071949">
    <property type="term" value="F:FAD binding"/>
    <property type="evidence" value="ECO:0007669"/>
    <property type="project" value="TreeGrafter"/>
</dbReference>
<keyword evidence="5 8" id="KW-0274">FAD</keyword>
<dbReference type="Pfam" id="PF00173">
    <property type="entry name" value="Cyt-b5"/>
    <property type="match status" value="1"/>
</dbReference>
<keyword evidence="13" id="KW-1185">Reference proteome</keyword>
<gene>
    <name evidence="12" type="ORF">Poli38472_004324</name>
</gene>
<dbReference type="Gene3D" id="2.40.30.10">
    <property type="entry name" value="Translation factors"/>
    <property type="match status" value="1"/>
</dbReference>
<evidence type="ECO:0000256" key="8">
    <source>
        <dbReference type="PIRSR" id="PIRSR601834-1"/>
    </source>
</evidence>
<name>A0A8K1CAH5_PYTOL</name>
<dbReference type="FunFam" id="3.10.120.10:FF:000001">
    <property type="entry name" value="Cytochrome b5 reductase 4"/>
    <property type="match status" value="1"/>
</dbReference>
<keyword evidence="2 9" id="KW-0349">Heme</keyword>
<comment type="caution">
    <text evidence="12">The sequence shown here is derived from an EMBL/GenBank/DDBJ whole genome shotgun (WGS) entry which is preliminary data.</text>
</comment>
<protein>
    <recommendedName>
        <fullName evidence="14">Nitrate reductase</fullName>
    </recommendedName>
</protein>
<keyword evidence="4 9" id="KW-0479">Metal-binding</keyword>
<reference evidence="12" key="1">
    <citation type="submission" date="2019-03" db="EMBL/GenBank/DDBJ databases">
        <title>Long read genome sequence of the mycoparasitic Pythium oligandrum ATCC 38472 isolated from sugarbeet rhizosphere.</title>
        <authorList>
            <person name="Gaulin E."/>
        </authorList>
    </citation>
    <scope>NUCLEOTIDE SEQUENCE</scope>
    <source>
        <strain evidence="12">ATCC 38472_TT</strain>
    </source>
</reference>
<dbReference type="Gene3D" id="3.10.120.10">
    <property type="entry name" value="Cytochrome b5-like heme/steroid binding domain"/>
    <property type="match status" value="1"/>
</dbReference>
<dbReference type="OrthoDB" id="432299at2759"/>
<feature type="binding site" evidence="8">
    <location>
        <position position="248"/>
    </location>
    <ligand>
        <name>FAD</name>
        <dbReference type="ChEBI" id="CHEBI:57692"/>
    </ligand>
</feature>
<dbReference type="PRINTS" id="PR00363">
    <property type="entry name" value="CYTOCHROMEB5"/>
</dbReference>
<dbReference type="GO" id="GO:0020037">
    <property type="term" value="F:heme binding"/>
    <property type="evidence" value="ECO:0007669"/>
    <property type="project" value="UniProtKB-UniRule"/>
</dbReference>
<evidence type="ECO:0000256" key="7">
    <source>
        <dbReference type="ARBA" id="ARBA00023004"/>
    </source>
</evidence>
<dbReference type="PROSITE" id="PS51384">
    <property type="entry name" value="FAD_FR"/>
    <property type="match status" value="1"/>
</dbReference>
<comment type="cofactor">
    <cofactor evidence="1 8">
        <name>FAD</name>
        <dbReference type="ChEBI" id="CHEBI:57692"/>
    </cofactor>
</comment>
<dbReference type="PRINTS" id="PR00406">
    <property type="entry name" value="CYTB5RDTASE"/>
</dbReference>
<dbReference type="Proteomes" id="UP000794436">
    <property type="component" value="Unassembled WGS sequence"/>
</dbReference>
<evidence type="ECO:0000256" key="9">
    <source>
        <dbReference type="RuleBase" id="RU362121"/>
    </source>
</evidence>
<feature type="domain" description="Cytochrome b5 heme-binding" evidence="10">
    <location>
        <begin position="19"/>
        <end position="95"/>
    </location>
</feature>
<evidence type="ECO:0000256" key="1">
    <source>
        <dbReference type="ARBA" id="ARBA00001974"/>
    </source>
</evidence>
<dbReference type="EMBL" id="SPLM01000109">
    <property type="protein sequence ID" value="TMW59255.1"/>
    <property type="molecule type" value="Genomic_DNA"/>
</dbReference>
<dbReference type="InterPro" id="IPR001834">
    <property type="entry name" value="CBR-like"/>
</dbReference>
<feature type="binding site" evidence="8">
    <location>
        <position position="194"/>
    </location>
    <ligand>
        <name>FAD</name>
        <dbReference type="ChEBI" id="CHEBI:57692"/>
    </ligand>
</feature>
<dbReference type="PANTHER" id="PTHR19370">
    <property type="entry name" value="NADH-CYTOCHROME B5 REDUCTASE"/>
    <property type="match status" value="1"/>
</dbReference>
<dbReference type="PROSITE" id="PS50255">
    <property type="entry name" value="CYTOCHROME_B5_2"/>
    <property type="match status" value="1"/>
</dbReference>
<dbReference type="InterPro" id="IPR017927">
    <property type="entry name" value="FAD-bd_FR_type"/>
</dbReference>
<dbReference type="InterPro" id="IPR001199">
    <property type="entry name" value="Cyt_B5-like_heme/steroid-bd"/>
</dbReference>
<feature type="domain" description="FAD-binding FR-type" evidence="11">
    <location>
        <begin position="116"/>
        <end position="219"/>
    </location>
</feature>
<evidence type="ECO:0000256" key="2">
    <source>
        <dbReference type="ARBA" id="ARBA00022617"/>
    </source>
</evidence>
<dbReference type="PROSITE" id="PS00191">
    <property type="entry name" value="CYTOCHROME_B5_1"/>
    <property type="match status" value="1"/>
</dbReference>
<dbReference type="SMART" id="SM01117">
    <property type="entry name" value="Cyt-b5"/>
    <property type="match status" value="1"/>
</dbReference>
<evidence type="ECO:0000256" key="4">
    <source>
        <dbReference type="ARBA" id="ARBA00022723"/>
    </source>
</evidence>
<dbReference type="InterPro" id="IPR017938">
    <property type="entry name" value="Riboflavin_synthase-like_b-brl"/>
</dbReference>
<evidence type="ECO:0000256" key="6">
    <source>
        <dbReference type="ARBA" id="ARBA00023002"/>
    </source>
</evidence>
<feature type="binding site" evidence="8">
    <location>
        <position position="187"/>
    </location>
    <ligand>
        <name>FAD</name>
        <dbReference type="ChEBI" id="CHEBI:57692"/>
    </ligand>
</feature>
<dbReference type="SUPFAM" id="SSF52343">
    <property type="entry name" value="Ferredoxin reductase-like, C-terminal NADP-linked domain"/>
    <property type="match status" value="1"/>
</dbReference>
<organism evidence="12 13">
    <name type="scientific">Pythium oligandrum</name>
    <name type="common">Mycoparasitic fungus</name>
    <dbReference type="NCBI Taxonomy" id="41045"/>
    <lineage>
        <taxon>Eukaryota</taxon>
        <taxon>Sar</taxon>
        <taxon>Stramenopiles</taxon>
        <taxon>Oomycota</taxon>
        <taxon>Peronosporomycetes</taxon>
        <taxon>Pythiales</taxon>
        <taxon>Pythiaceae</taxon>
        <taxon>Pythium</taxon>
    </lineage>
</organism>
<keyword evidence="6" id="KW-0560">Oxidoreductase</keyword>
<dbReference type="InterPro" id="IPR036400">
    <property type="entry name" value="Cyt_B5-like_heme/steroid_sf"/>
</dbReference>